<dbReference type="EMBL" id="JAJTJA010000003">
    <property type="protein sequence ID" value="KAH8702637.1"/>
    <property type="molecule type" value="Genomic_DNA"/>
</dbReference>
<evidence type="ECO:0000313" key="2">
    <source>
        <dbReference type="Proteomes" id="UP001201262"/>
    </source>
</evidence>
<keyword evidence="2" id="KW-1185">Reference proteome</keyword>
<sequence>MSHEIAKHRALPRQQLREVIDDAVSIEHRTRAHKWRGARILGCLSALRHQRPSFRS</sequence>
<dbReference type="GeneID" id="70245856"/>
<proteinExistence type="predicted"/>
<protein>
    <submittedName>
        <fullName evidence="1">Uncharacterized protein</fullName>
    </submittedName>
</protein>
<dbReference type="Proteomes" id="UP001201262">
    <property type="component" value="Unassembled WGS sequence"/>
</dbReference>
<dbReference type="AlphaFoldDB" id="A0AAD4Q4G3"/>
<reference evidence="1" key="1">
    <citation type="submission" date="2021-12" db="EMBL/GenBank/DDBJ databases">
        <title>Convergent genome expansion in fungi linked to evolution of root-endophyte symbiosis.</title>
        <authorList>
            <consortium name="DOE Joint Genome Institute"/>
            <person name="Ke Y.-H."/>
            <person name="Bonito G."/>
            <person name="Liao H.-L."/>
            <person name="Looney B."/>
            <person name="Rojas-Flechas A."/>
            <person name="Nash J."/>
            <person name="Hameed K."/>
            <person name="Schadt C."/>
            <person name="Martin F."/>
            <person name="Crous P.W."/>
            <person name="Miettinen O."/>
            <person name="Magnuson J.K."/>
            <person name="Labbe J."/>
            <person name="Jacobson D."/>
            <person name="Doktycz M.J."/>
            <person name="Veneault-Fourrey C."/>
            <person name="Kuo A."/>
            <person name="Mondo S."/>
            <person name="Calhoun S."/>
            <person name="Riley R."/>
            <person name="Ohm R."/>
            <person name="LaButti K."/>
            <person name="Andreopoulos B."/>
            <person name="Pangilinan J."/>
            <person name="Nolan M."/>
            <person name="Tritt A."/>
            <person name="Clum A."/>
            <person name="Lipzen A."/>
            <person name="Daum C."/>
            <person name="Barry K."/>
            <person name="Grigoriev I.V."/>
            <person name="Vilgalys R."/>
        </authorList>
    </citation>
    <scope>NUCLEOTIDE SEQUENCE</scope>
    <source>
        <strain evidence="1">PMI_201</strain>
    </source>
</reference>
<organism evidence="1 2">
    <name type="scientific">Talaromyces proteolyticus</name>
    <dbReference type="NCBI Taxonomy" id="1131652"/>
    <lineage>
        <taxon>Eukaryota</taxon>
        <taxon>Fungi</taxon>
        <taxon>Dikarya</taxon>
        <taxon>Ascomycota</taxon>
        <taxon>Pezizomycotina</taxon>
        <taxon>Eurotiomycetes</taxon>
        <taxon>Eurotiomycetidae</taxon>
        <taxon>Eurotiales</taxon>
        <taxon>Trichocomaceae</taxon>
        <taxon>Talaromyces</taxon>
        <taxon>Talaromyces sect. Bacilispori</taxon>
    </lineage>
</organism>
<comment type="caution">
    <text evidence="1">The sequence shown here is derived from an EMBL/GenBank/DDBJ whole genome shotgun (WGS) entry which is preliminary data.</text>
</comment>
<gene>
    <name evidence="1" type="ORF">BGW36DRAFT_373269</name>
</gene>
<dbReference type="RefSeq" id="XP_046076013.1">
    <property type="nucleotide sequence ID" value="XM_046215569.1"/>
</dbReference>
<accession>A0AAD4Q4G3</accession>
<evidence type="ECO:0000313" key="1">
    <source>
        <dbReference type="EMBL" id="KAH8702637.1"/>
    </source>
</evidence>
<name>A0AAD4Q4G3_9EURO</name>